<name>A0ABV0JLM0_9CYAN</name>
<keyword evidence="3" id="KW-1185">Reference proteome</keyword>
<gene>
    <name evidence="2" type="ORF">NDI37_07590</name>
</gene>
<dbReference type="InterPro" id="IPR021257">
    <property type="entry name" value="DUF2809"/>
</dbReference>
<sequence>MLRDRTQSWRILITMLVIVPLGLFSKRYDGFGSKWVNDFSGDILYETFWCLFVFLLFPTRQAANQIPLWVFSVTCAIEFLQLWHQPVLDSFRSTVLGKLLLGTTFSWWDFPHYAVGCIIGWLFLRKIGKFD</sequence>
<dbReference type="Pfam" id="PF10990">
    <property type="entry name" value="DUF2809"/>
    <property type="match status" value="1"/>
</dbReference>
<protein>
    <submittedName>
        <fullName evidence="2">DUF2809 domain-containing protein</fullName>
    </submittedName>
</protein>
<comment type="caution">
    <text evidence="2">The sequence shown here is derived from an EMBL/GenBank/DDBJ whole genome shotgun (WGS) entry which is preliminary data.</text>
</comment>
<proteinExistence type="predicted"/>
<feature type="transmembrane region" description="Helical" evidence="1">
    <location>
        <begin position="7"/>
        <end position="23"/>
    </location>
</feature>
<reference evidence="2 3" key="1">
    <citation type="submission" date="2022-04" db="EMBL/GenBank/DDBJ databases">
        <title>Positive selection, recombination, and allopatry shape intraspecific diversity of widespread and dominant cyanobacteria.</title>
        <authorList>
            <person name="Wei J."/>
            <person name="Shu W."/>
            <person name="Hu C."/>
        </authorList>
    </citation>
    <scope>NUCLEOTIDE SEQUENCE [LARGE SCALE GENOMIC DNA]</scope>
    <source>
        <strain evidence="2 3">GB2-A5</strain>
    </source>
</reference>
<feature type="transmembrane region" description="Helical" evidence="1">
    <location>
        <begin position="43"/>
        <end position="59"/>
    </location>
</feature>
<accession>A0ABV0JLM0</accession>
<evidence type="ECO:0000313" key="3">
    <source>
        <dbReference type="Proteomes" id="UP001442494"/>
    </source>
</evidence>
<evidence type="ECO:0000313" key="2">
    <source>
        <dbReference type="EMBL" id="MEP0864330.1"/>
    </source>
</evidence>
<evidence type="ECO:0000256" key="1">
    <source>
        <dbReference type="SAM" id="Phobius"/>
    </source>
</evidence>
<dbReference type="Proteomes" id="UP001442494">
    <property type="component" value="Unassembled WGS sequence"/>
</dbReference>
<feature type="transmembrane region" description="Helical" evidence="1">
    <location>
        <begin position="105"/>
        <end position="124"/>
    </location>
</feature>
<keyword evidence="1" id="KW-0472">Membrane</keyword>
<dbReference type="EMBL" id="JAMPKK010000012">
    <property type="protein sequence ID" value="MEP0864330.1"/>
    <property type="molecule type" value="Genomic_DNA"/>
</dbReference>
<organism evidence="2 3">
    <name type="scientific">Funiculus sociatus GB2-A5</name>
    <dbReference type="NCBI Taxonomy" id="2933946"/>
    <lineage>
        <taxon>Bacteria</taxon>
        <taxon>Bacillati</taxon>
        <taxon>Cyanobacteriota</taxon>
        <taxon>Cyanophyceae</taxon>
        <taxon>Coleofasciculales</taxon>
        <taxon>Coleofasciculaceae</taxon>
        <taxon>Funiculus</taxon>
    </lineage>
</organism>
<keyword evidence="1" id="KW-0812">Transmembrane</keyword>
<dbReference type="RefSeq" id="WP_190421012.1">
    <property type="nucleotide sequence ID" value="NZ_JAMPKK010000012.1"/>
</dbReference>
<feature type="transmembrane region" description="Helical" evidence="1">
    <location>
        <begin position="66"/>
        <end position="85"/>
    </location>
</feature>
<keyword evidence="1" id="KW-1133">Transmembrane helix</keyword>